<dbReference type="Gene3D" id="3.40.190.10">
    <property type="entry name" value="Periplasmic binding protein-like II"/>
    <property type="match status" value="1"/>
</dbReference>
<dbReference type="InterPro" id="IPR030678">
    <property type="entry name" value="Peptide/Ni-bd"/>
</dbReference>
<dbReference type="Pfam" id="PF00496">
    <property type="entry name" value="SBP_bac_5"/>
    <property type="match status" value="1"/>
</dbReference>
<comment type="caution">
    <text evidence="2">The sequence shown here is derived from an EMBL/GenBank/DDBJ whole genome shotgun (WGS) entry which is preliminary data.</text>
</comment>
<reference evidence="2" key="1">
    <citation type="submission" date="2016-11" db="EMBL/GenBank/DDBJ databases">
        <authorList>
            <person name="Varghese N."/>
            <person name="Submissions S."/>
        </authorList>
    </citation>
    <scope>NUCLEOTIDE SEQUENCE [LARGE SCALE GENOMIC DNA]</scope>
    <source>
        <strain evidence="2">DSM 16785</strain>
    </source>
</reference>
<dbReference type="CDD" id="cd08509">
    <property type="entry name" value="PBP2_TmCBP_oligosaccharides_like"/>
    <property type="match status" value="1"/>
</dbReference>
<dbReference type="Gene3D" id="3.90.76.10">
    <property type="entry name" value="Dipeptide-binding Protein, Domain 1"/>
    <property type="match status" value="1"/>
</dbReference>
<proteinExistence type="predicted"/>
<keyword evidence="3" id="KW-1185">Reference proteome</keyword>
<dbReference type="PANTHER" id="PTHR30290">
    <property type="entry name" value="PERIPLASMIC BINDING COMPONENT OF ABC TRANSPORTER"/>
    <property type="match status" value="1"/>
</dbReference>
<dbReference type="EMBL" id="FQUI01000024">
    <property type="protein sequence ID" value="SHE95689.1"/>
    <property type="molecule type" value="Genomic_DNA"/>
</dbReference>
<dbReference type="GO" id="GO:0015833">
    <property type="term" value="P:peptide transport"/>
    <property type="evidence" value="ECO:0007669"/>
    <property type="project" value="TreeGrafter"/>
</dbReference>
<dbReference type="STRING" id="1122195.SAMN02745164_01484"/>
<dbReference type="PIRSF" id="PIRSF002741">
    <property type="entry name" value="MppA"/>
    <property type="match status" value="1"/>
</dbReference>
<dbReference type="GO" id="GO:0043190">
    <property type="term" value="C:ATP-binding cassette (ABC) transporter complex"/>
    <property type="evidence" value="ECO:0007669"/>
    <property type="project" value="InterPro"/>
</dbReference>
<dbReference type="OrthoDB" id="9772924at2"/>
<feature type="domain" description="Solute-binding protein family 5" evidence="1">
    <location>
        <begin position="74"/>
        <end position="458"/>
    </location>
</feature>
<name>A0A1M4XQB3_MARH1</name>
<evidence type="ECO:0000259" key="1">
    <source>
        <dbReference type="Pfam" id="PF00496"/>
    </source>
</evidence>
<dbReference type="GO" id="GO:0042597">
    <property type="term" value="C:periplasmic space"/>
    <property type="evidence" value="ECO:0007669"/>
    <property type="project" value="UniProtKB-ARBA"/>
</dbReference>
<gene>
    <name evidence="2" type="ORF">SAMN02745164_01484</name>
</gene>
<organism evidence="2 3">
    <name type="scientific">Marinitoga hydrogenitolerans (strain DSM 16785 / JCM 12826 / AT1271)</name>
    <dbReference type="NCBI Taxonomy" id="1122195"/>
    <lineage>
        <taxon>Bacteria</taxon>
        <taxon>Thermotogati</taxon>
        <taxon>Thermotogota</taxon>
        <taxon>Thermotogae</taxon>
        <taxon>Petrotogales</taxon>
        <taxon>Petrotogaceae</taxon>
        <taxon>Marinitoga</taxon>
    </lineage>
</organism>
<dbReference type="PANTHER" id="PTHR30290:SF82">
    <property type="entry name" value="ABC-TYPE DIPEPTIDE_OLIGOPEPTIDE TRANSPORT SYSTEM, PERIPLASMIC COMPONENT"/>
    <property type="match status" value="1"/>
</dbReference>
<accession>A0A1M4XQB3</accession>
<sequence length="561" mass="65755">MKFRLKYFLVILVFSMLFVSMFGETFKRDETFFFGGGLWSAPSNWNPLTPWAAVPGTIGGVYETLFTYDPLTNKFIPWLAEKGYWKDDNHYYLKLRNDLKWTDGNPMNADDVIFTFEIAKKNKGISYSTIWNWMSSIKKLSNTELLFEFSDPRYHEWDFQLYQIAIIPKHIWSKYPIDSVVSLSNENPIGSGMYLAYDKTDDRMIFKRNDKWWGKNIFGLPAPKYLIELKIFSNNVALGMLMKGELDVSNFFLPGIPSVKNIYKIKTWFEKAPYMLSDNTALLFLNTKKEHMNDPKFRKALSYAINVSPIIRRVFEFQVEPANPLGFLPVDSWMKYYDKDIVENYGFSYSPAMAKKILDEAGYKDIDNDGFRETLDGKKIDLTIIVPFGWTDWMESIKNISSDFEKVGIKVEPKFPDFGKYMEDMNSATFDMLINNFNSNVSSTPWTYFNWLFESTQIDNEKAYGGNWGRYKNQELFSLIKEFNKTKDEEKAKKIASKIEKIFLEEMPVIPLWYNGMWFQASEKYWTNYPDENNPYAWPSLWGGRWQVGGNMLLLNIKPAK</sequence>
<protein>
    <submittedName>
        <fullName evidence="2">Peptide/nickel transport system substrate-binding protein</fullName>
    </submittedName>
</protein>
<evidence type="ECO:0000313" key="3">
    <source>
        <dbReference type="Proteomes" id="UP000184334"/>
    </source>
</evidence>
<dbReference type="Gene3D" id="3.10.105.10">
    <property type="entry name" value="Dipeptide-binding Protein, Domain 3"/>
    <property type="match status" value="1"/>
</dbReference>
<evidence type="ECO:0000313" key="2">
    <source>
        <dbReference type="EMBL" id="SHE95689.1"/>
    </source>
</evidence>
<dbReference type="InterPro" id="IPR039424">
    <property type="entry name" value="SBP_5"/>
</dbReference>
<dbReference type="GO" id="GO:1904680">
    <property type="term" value="F:peptide transmembrane transporter activity"/>
    <property type="evidence" value="ECO:0007669"/>
    <property type="project" value="TreeGrafter"/>
</dbReference>
<dbReference type="Proteomes" id="UP000184334">
    <property type="component" value="Unassembled WGS sequence"/>
</dbReference>
<dbReference type="RefSeq" id="WP_143148343.1">
    <property type="nucleotide sequence ID" value="NZ_FQUI01000024.1"/>
</dbReference>
<dbReference type="InterPro" id="IPR000914">
    <property type="entry name" value="SBP_5_dom"/>
</dbReference>
<dbReference type="SUPFAM" id="SSF53850">
    <property type="entry name" value="Periplasmic binding protein-like II"/>
    <property type="match status" value="1"/>
</dbReference>
<dbReference type="AlphaFoldDB" id="A0A1M4XQB3"/>